<dbReference type="OrthoDB" id="9411774at2759"/>
<name>A0A2U1PXH1_ARTAN</name>
<dbReference type="SUPFAM" id="SSF57667">
    <property type="entry name" value="beta-beta-alpha zinc fingers"/>
    <property type="match status" value="1"/>
</dbReference>
<sequence length="178" mass="20075">MVCIPMKRSRGDEFDTTINSMANYLMLLSRGNTNMESYQDDSVSRVFECKTCNRQFPSFQALGGHRASHKKPRLVDGDMTSHHHDTALPVKPKTHKCSICGLEFAIGQALGGHMRRHRAATTTENHAPLPLDLSTPVVKKVNSRRVFSLDLNLTPLENDFEFKVDDEKVTPITVDFFL</sequence>
<keyword evidence="3" id="KW-0677">Repeat</keyword>
<keyword evidence="6" id="KW-0805">Transcription regulation</keyword>
<evidence type="ECO:0000256" key="7">
    <source>
        <dbReference type="ARBA" id="ARBA00023163"/>
    </source>
</evidence>
<accession>A0A2U1PXH1</accession>
<dbReference type="Pfam" id="PF13912">
    <property type="entry name" value="zf-C2H2_6"/>
    <property type="match status" value="2"/>
</dbReference>
<keyword evidence="4 9" id="KW-0863">Zinc-finger</keyword>
<comment type="subcellular location">
    <subcellularLocation>
        <location evidence="1">Nucleus</location>
    </subcellularLocation>
</comment>
<dbReference type="PANTHER" id="PTHR26374">
    <property type="entry name" value="ZINC FINGER PROTEIN ZAT5"/>
    <property type="match status" value="1"/>
</dbReference>
<organism evidence="11 12">
    <name type="scientific">Artemisia annua</name>
    <name type="common">Sweet wormwood</name>
    <dbReference type="NCBI Taxonomy" id="35608"/>
    <lineage>
        <taxon>Eukaryota</taxon>
        <taxon>Viridiplantae</taxon>
        <taxon>Streptophyta</taxon>
        <taxon>Embryophyta</taxon>
        <taxon>Tracheophyta</taxon>
        <taxon>Spermatophyta</taxon>
        <taxon>Magnoliopsida</taxon>
        <taxon>eudicotyledons</taxon>
        <taxon>Gunneridae</taxon>
        <taxon>Pentapetalae</taxon>
        <taxon>asterids</taxon>
        <taxon>campanulids</taxon>
        <taxon>Asterales</taxon>
        <taxon>Asteraceae</taxon>
        <taxon>Asteroideae</taxon>
        <taxon>Anthemideae</taxon>
        <taxon>Artemisiinae</taxon>
        <taxon>Artemisia</taxon>
    </lineage>
</organism>
<dbReference type="GO" id="GO:0008270">
    <property type="term" value="F:zinc ion binding"/>
    <property type="evidence" value="ECO:0007669"/>
    <property type="project" value="UniProtKB-KW"/>
</dbReference>
<dbReference type="Gene3D" id="3.30.160.60">
    <property type="entry name" value="Classic Zinc Finger"/>
    <property type="match status" value="1"/>
</dbReference>
<keyword evidence="5" id="KW-0862">Zinc</keyword>
<dbReference type="InterPro" id="IPR036236">
    <property type="entry name" value="Znf_C2H2_sf"/>
</dbReference>
<dbReference type="PANTHER" id="PTHR26374:SF407">
    <property type="entry name" value="ZINC FINGER, C2H2-LIKE PROTEIN-RELATED"/>
    <property type="match status" value="1"/>
</dbReference>
<proteinExistence type="predicted"/>
<reference evidence="11 12" key="1">
    <citation type="journal article" date="2018" name="Mol. Plant">
        <title>The genome of Artemisia annua provides insight into the evolution of Asteraceae family and artemisinin biosynthesis.</title>
        <authorList>
            <person name="Shen Q."/>
            <person name="Zhang L."/>
            <person name="Liao Z."/>
            <person name="Wang S."/>
            <person name="Yan T."/>
            <person name="Shi P."/>
            <person name="Liu M."/>
            <person name="Fu X."/>
            <person name="Pan Q."/>
            <person name="Wang Y."/>
            <person name="Lv Z."/>
            <person name="Lu X."/>
            <person name="Zhang F."/>
            <person name="Jiang W."/>
            <person name="Ma Y."/>
            <person name="Chen M."/>
            <person name="Hao X."/>
            <person name="Li L."/>
            <person name="Tang Y."/>
            <person name="Lv G."/>
            <person name="Zhou Y."/>
            <person name="Sun X."/>
            <person name="Brodelius P.E."/>
            <person name="Rose J.K.C."/>
            <person name="Tang K."/>
        </authorList>
    </citation>
    <scope>NUCLEOTIDE SEQUENCE [LARGE SCALE GENOMIC DNA]</scope>
    <source>
        <strain evidence="12">cv. Huhao1</strain>
        <tissue evidence="11">Leaf</tissue>
    </source>
</reference>
<comment type="caution">
    <text evidence="11">The sequence shown here is derived from an EMBL/GenBank/DDBJ whole genome shotgun (WGS) entry which is preliminary data.</text>
</comment>
<keyword evidence="2" id="KW-0479">Metal-binding</keyword>
<dbReference type="PROSITE" id="PS50157">
    <property type="entry name" value="ZINC_FINGER_C2H2_2"/>
    <property type="match status" value="2"/>
</dbReference>
<protein>
    <submittedName>
        <fullName evidence="11">Cys2/His2-type zinc finger protein</fullName>
    </submittedName>
</protein>
<evidence type="ECO:0000313" key="11">
    <source>
        <dbReference type="EMBL" id="PWA90432.1"/>
    </source>
</evidence>
<dbReference type="Proteomes" id="UP000245207">
    <property type="component" value="Unassembled WGS sequence"/>
</dbReference>
<keyword evidence="8" id="KW-0539">Nucleus</keyword>
<dbReference type="STRING" id="35608.A0A2U1PXH1"/>
<evidence type="ECO:0000256" key="1">
    <source>
        <dbReference type="ARBA" id="ARBA00004123"/>
    </source>
</evidence>
<feature type="domain" description="C2H2-type" evidence="10">
    <location>
        <begin position="47"/>
        <end position="74"/>
    </location>
</feature>
<evidence type="ECO:0000256" key="5">
    <source>
        <dbReference type="ARBA" id="ARBA00022833"/>
    </source>
</evidence>
<evidence type="ECO:0000313" key="12">
    <source>
        <dbReference type="Proteomes" id="UP000245207"/>
    </source>
</evidence>
<dbReference type="PROSITE" id="PS00028">
    <property type="entry name" value="ZINC_FINGER_C2H2_1"/>
    <property type="match status" value="2"/>
</dbReference>
<evidence type="ECO:0000256" key="2">
    <source>
        <dbReference type="ARBA" id="ARBA00022723"/>
    </source>
</evidence>
<keyword evidence="12" id="KW-1185">Reference proteome</keyword>
<evidence type="ECO:0000256" key="3">
    <source>
        <dbReference type="ARBA" id="ARBA00022737"/>
    </source>
</evidence>
<dbReference type="EMBL" id="PKPP01000631">
    <property type="protein sequence ID" value="PWA90432.1"/>
    <property type="molecule type" value="Genomic_DNA"/>
</dbReference>
<feature type="domain" description="C2H2-type" evidence="10">
    <location>
        <begin position="95"/>
        <end position="122"/>
    </location>
</feature>
<dbReference type="SMART" id="SM00355">
    <property type="entry name" value="ZnF_C2H2"/>
    <property type="match status" value="2"/>
</dbReference>
<dbReference type="AlphaFoldDB" id="A0A2U1PXH1"/>
<gene>
    <name evidence="11" type="ORF">CTI12_AA034870</name>
</gene>
<dbReference type="InterPro" id="IPR013087">
    <property type="entry name" value="Znf_C2H2_type"/>
</dbReference>
<evidence type="ECO:0000259" key="10">
    <source>
        <dbReference type="PROSITE" id="PS50157"/>
    </source>
</evidence>
<dbReference type="GO" id="GO:0005634">
    <property type="term" value="C:nucleus"/>
    <property type="evidence" value="ECO:0007669"/>
    <property type="project" value="UniProtKB-SubCell"/>
</dbReference>
<keyword evidence="7" id="KW-0804">Transcription</keyword>
<evidence type="ECO:0000256" key="9">
    <source>
        <dbReference type="PROSITE-ProRule" id="PRU00042"/>
    </source>
</evidence>
<evidence type="ECO:0000256" key="6">
    <source>
        <dbReference type="ARBA" id="ARBA00023015"/>
    </source>
</evidence>
<evidence type="ECO:0000256" key="4">
    <source>
        <dbReference type="ARBA" id="ARBA00022771"/>
    </source>
</evidence>
<evidence type="ECO:0000256" key="8">
    <source>
        <dbReference type="ARBA" id="ARBA00023242"/>
    </source>
</evidence>